<keyword evidence="3" id="KW-1185">Reference proteome</keyword>
<evidence type="ECO:0000256" key="1">
    <source>
        <dbReference type="SAM" id="MobiDB-lite"/>
    </source>
</evidence>
<name>A0A1V8RJF2_9HYPH</name>
<sequence>MGRRHRRSLEVIEQISYLLFMRGLDDAEQLAATHAGPHPEVRAQRASKDAPHSAASRLTLIAG</sequence>
<reference evidence="2 3" key="1">
    <citation type="journal article" date="2016" name="Int. J. Syst. Evol. Microbiol.">
        <title>Pseudaminobacter manganicus sp. nov., isolated from sludge of a manganese mine.</title>
        <authorList>
            <person name="Li J."/>
            <person name="Huang J."/>
            <person name="Liao S."/>
            <person name="Wang G."/>
        </authorList>
    </citation>
    <scope>NUCLEOTIDE SEQUENCE [LARGE SCALE GENOMIC DNA]</scope>
    <source>
        <strain evidence="2 3">JH-7</strain>
    </source>
</reference>
<evidence type="ECO:0000313" key="3">
    <source>
        <dbReference type="Proteomes" id="UP000191905"/>
    </source>
</evidence>
<dbReference type="Proteomes" id="UP000191905">
    <property type="component" value="Unassembled WGS sequence"/>
</dbReference>
<proteinExistence type="predicted"/>
<comment type="caution">
    <text evidence="2">The sequence shown here is derived from an EMBL/GenBank/DDBJ whole genome shotgun (WGS) entry which is preliminary data.</text>
</comment>
<protein>
    <submittedName>
        <fullName evidence="2">Uncharacterized protein</fullName>
    </submittedName>
</protein>
<dbReference type="AlphaFoldDB" id="A0A1V8RJF2"/>
<feature type="region of interest" description="Disordered" evidence="1">
    <location>
        <begin position="36"/>
        <end position="63"/>
    </location>
</feature>
<gene>
    <name evidence="2" type="ORF">BFN67_09585</name>
</gene>
<accession>A0A1V8RJF2</accession>
<dbReference type="RefSeq" id="WP_080921851.1">
    <property type="nucleotide sequence ID" value="NZ_MDET01000060.1"/>
</dbReference>
<evidence type="ECO:0000313" key="2">
    <source>
        <dbReference type="EMBL" id="OQM73236.1"/>
    </source>
</evidence>
<organism evidence="2 3">
    <name type="scientific">Manganibacter manganicus</name>
    <dbReference type="NCBI Taxonomy" id="1873176"/>
    <lineage>
        <taxon>Bacteria</taxon>
        <taxon>Pseudomonadati</taxon>
        <taxon>Pseudomonadota</taxon>
        <taxon>Alphaproteobacteria</taxon>
        <taxon>Hyphomicrobiales</taxon>
        <taxon>Phyllobacteriaceae</taxon>
        <taxon>Manganibacter</taxon>
    </lineage>
</organism>
<feature type="compositionally biased region" description="Basic and acidic residues" evidence="1">
    <location>
        <begin position="37"/>
        <end position="51"/>
    </location>
</feature>
<dbReference type="EMBL" id="MDET01000060">
    <property type="protein sequence ID" value="OQM73236.1"/>
    <property type="molecule type" value="Genomic_DNA"/>
</dbReference>